<reference evidence="1" key="1">
    <citation type="submission" date="2023-07" db="EMBL/GenBank/DDBJ databases">
        <title>Black Yeasts Isolated from many extreme environments.</title>
        <authorList>
            <person name="Coleine C."/>
            <person name="Stajich J.E."/>
            <person name="Selbmann L."/>
        </authorList>
    </citation>
    <scope>NUCLEOTIDE SEQUENCE</scope>
    <source>
        <strain evidence="1">CCFEE 5714</strain>
    </source>
</reference>
<dbReference type="EMBL" id="JAUTXU010000021">
    <property type="protein sequence ID" value="KAK3720593.1"/>
    <property type="molecule type" value="Genomic_DNA"/>
</dbReference>
<comment type="caution">
    <text evidence="1">The sequence shown here is derived from an EMBL/GenBank/DDBJ whole genome shotgun (WGS) entry which is preliminary data.</text>
</comment>
<accession>A0ACC3NPJ3</accession>
<protein>
    <submittedName>
        <fullName evidence="1">Uncharacterized protein</fullName>
    </submittedName>
</protein>
<dbReference type="Proteomes" id="UP001281147">
    <property type="component" value="Unassembled WGS sequence"/>
</dbReference>
<gene>
    <name evidence="1" type="ORF">LTR37_003642</name>
</gene>
<proteinExistence type="predicted"/>
<evidence type="ECO:0000313" key="2">
    <source>
        <dbReference type="Proteomes" id="UP001281147"/>
    </source>
</evidence>
<sequence length="375" mass="43021">MAAVQEESRVATLEENDDVSIYAIPSVPAVEVSFISTGTEKHSRRGKIIDEDEPLIDTTAALTLRSKKTDRAQKRLQKRQQRAAARPASLSLLDLPPELVQEIVTYLRPSNVFVLAQVSGSIHGFIEQHESAIARDIIKRRYWVLARCFPLPVAFDNVDSTAYPSLLSEKRQDMLQIHRKPYQHVKGIDPLKKNLNEREPIPMIPRGTSPEWNRQLLETNASVVEKAMASPLCYAGILERHLRTTVQTITRTFRGKKTVHPKRLYHLTPAEADKETDAFLERSGPPSYEFPWHRDNYYGLEAYVPNRKWSKEKEKWMYYAEGLHERDLQWIKERFTGVDAIGDTSNVSLTSPWLKFQLGRMNVQRALENKSSSQS</sequence>
<organism evidence="1 2">
    <name type="scientific">Vermiconidia calcicola</name>
    <dbReference type="NCBI Taxonomy" id="1690605"/>
    <lineage>
        <taxon>Eukaryota</taxon>
        <taxon>Fungi</taxon>
        <taxon>Dikarya</taxon>
        <taxon>Ascomycota</taxon>
        <taxon>Pezizomycotina</taxon>
        <taxon>Dothideomycetes</taxon>
        <taxon>Dothideomycetidae</taxon>
        <taxon>Mycosphaerellales</taxon>
        <taxon>Extremaceae</taxon>
        <taxon>Vermiconidia</taxon>
    </lineage>
</organism>
<name>A0ACC3NPJ3_9PEZI</name>
<evidence type="ECO:0000313" key="1">
    <source>
        <dbReference type="EMBL" id="KAK3720593.1"/>
    </source>
</evidence>
<keyword evidence="2" id="KW-1185">Reference proteome</keyword>